<dbReference type="AlphaFoldDB" id="A0A564Z9T4"/>
<gene>
    <name evidence="1" type="ORF">WMSIL1_LOCUS13858</name>
</gene>
<name>A0A564Z9T4_HYMDI</name>
<sequence>MAFRRFLHNPSFVITSYELRDSGFIDTLFVCFAASACSQWNRSVSGDTQEDHLNYLLERRNLFIHLFYERDELKTLFRLLIDTVEEIASFPIYLPELIFQMNLIKSPATACYQNYAGDILLLQGRALESSVHTKALEIMEQWFNIIPKDSDLSDIENYLICKEVNMTLQNFDTNEVTYL</sequence>
<keyword evidence="2" id="KW-1185">Reference proteome</keyword>
<proteinExistence type="predicted"/>
<evidence type="ECO:0000313" key="2">
    <source>
        <dbReference type="Proteomes" id="UP000321570"/>
    </source>
</evidence>
<feature type="non-terminal residue" evidence="1">
    <location>
        <position position="179"/>
    </location>
</feature>
<dbReference type="EMBL" id="CABIJS010000699">
    <property type="protein sequence ID" value="VUZ56186.1"/>
    <property type="molecule type" value="Genomic_DNA"/>
</dbReference>
<reference evidence="1 2" key="1">
    <citation type="submission" date="2019-07" db="EMBL/GenBank/DDBJ databases">
        <authorList>
            <person name="Jastrzebski P J."/>
            <person name="Paukszto L."/>
            <person name="Jastrzebski P J."/>
        </authorList>
    </citation>
    <scope>NUCLEOTIDE SEQUENCE [LARGE SCALE GENOMIC DNA]</scope>
    <source>
        <strain evidence="1 2">WMS-il1</strain>
    </source>
</reference>
<dbReference type="Proteomes" id="UP000321570">
    <property type="component" value="Unassembled WGS sequence"/>
</dbReference>
<evidence type="ECO:0000313" key="1">
    <source>
        <dbReference type="EMBL" id="VUZ56186.1"/>
    </source>
</evidence>
<organism evidence="1 2">
    <name type="scientific">Hymenolepis diminuta</name>
    <name type="common">Rat tapeworm</name>
    <dbReference type="NCBI Taxonomy" id="6216"/>
    <lineage>
        <taxon>Eukaryota</taxon>
        <taxon>Metazoa</taxon>
        <taxon>Spiralia</taxon>
        <taxon>Lophotrochozoa</taxon>
        <taxon>Platyhelminthes</taxon>
        <taxon>Cestoda</taxon>
        <taxon>Eucestoda</taxon>
        <taxon>Cyclophyllidea</taxon>
        <taxon>Hymenolepididae</taxon>
        <taxon>Hymenolepis</taxon>
    </lineage>
</organism>
<protein>
    <submittedName>
        <fullName evidence="1">Uncharacterized protein</fullName>
    </submittedName>
</protein>
<accession>A0A564Z9T4</accession>